<organism evidence="2">
    <name type="scientific">Marseillevirus LCMAC103</name>
    <dbReference type="NCBI Taxonomy" id="2506604"/>
    <lineage>
        <taxon>Viruses</taxon>
        <taxon>Varidnaviria</taxon>
        <taxon>Bamfordvirae</taxon>
        <taxon>Nucleocytoviricota</taxon>
        <taxon>Megaviricetes</taxon>
        <taxon>Pimascovirales</taxon>
        <taxon>Pimascovirales incertae sedis</taxon>
        <taxon>Marseilleviridae</taxon>
    </lineage>
</organism>
<dbReference type="Gene3D" id="3.30.470.30">
    <property type="entry name" value="DNA ligase/mRNA capping enzyme"/>
    <property type="match status" value="1"/>
</dbReference>
<accession>A0A481YV94</accession>
<evidence type="ECO:0000313" key="2">
    <source>
        <dbReference type="EMBL" id="QBK87019.1"/>
    </source>
</evidence>
<proteinExistence type="predicted"/>
<feature type="domain" description="RNA ligase" evidence="1">
    <location>
        <begin position="26"/>
        <end position="184"/>
    </location>
</feature>
<dbReference type="InterPro" id="IPR021122">
    <property type="entry name" value="RNA_ligase_dom_REL/Rnl2"/>
</dbReference>
<dbReference type="SUPFAM" id="SSF56091">
    <property type="entry name" value="DNA ligase/mRNA capping enzyme, catalytic domain"/>
    <property type="match status" value="1"/>
</dbReference>
<reference evidence="2" key="1">
    <citation type="journal article" date="2019" name="MBio">
        <title>Virus Genomes from Deep Sea Sediments Expand the Ocean Megavirome and Support Independent Origins of Viral Gigantism.</title>
        <authorList>
            <person name="Backstrom D."/>
            <person name="Yutin N."/>
            <person name="Jorgensen S.L."/>
            <person name="Dharamshi J."/>
            <person name="Homa F."/>
            <person name="Zaremba-Niedwiedzka K."/>
            <person name="Spang A."/>
            <person name="Wolf Y.I."/>
            <person name="Koonin E.V."/>
            <person name="Ettema T.J."/>
        </authorList>
    </citation>
    <scope>NUCLEOTIDE SEQUENCE</scope>
</reference>
<dbReference type="EMBL" id="MK500340">
    <property type="protein sequence ID" value="QBK87019.1"/>
    <property type="molecule type" value="Genomic_DNA"/>
</dbReference>
<sequence length="302" mass="34004">MQVRTFPSIKAGSCSADFKNIDLAQRIVVQEKVDGSQLTVFKKAGALHYYNKTKEINPQGSLWRNVWLSLHGKEKWFQEGLYYHGEAVRNRLPNVTEYARTPRHCWIVYEIARQDGTVLTPEEMAGVLAGPGLETVALIYDSKRDGAPGDLLALVNRAMDRIDAGGLRSCLGGTPEGIVLKALNVPRQGATTTTRLKFVRREFQEVNHQKKKRLPEVGTAEFIRKLGEVFDTDARRHKAIQHLREGGRWKVAVNQNIGAMVAELDRDLLKEAADEIKAQLFIRFWPEISKAARGDVARFLAE</sequence>
<name>A0A481YV94_9VIRU</name>
<protein>
    <recommendedName>
        <fullName evidence="1">RNA ligase domain-containing protein</fullName>
    </recommendedName>
</protein>
<evidence type="ECO:0000259" key="1">
    <source>
        <dbReference type="Pfam" id="PF09414"/>
    </source>
</evidence>
<gene>
    <name evidence="2" type="ORF">LCMAC103_03630</name>
</gene>
<dbReference type="Pfam" id="PF09414">
    <property type="entry name" value="RNA_ligase"/>
    <property type="match status" value="1"/>
</dbReference>